<dbReference type="InterPro" id="IPR005225">
    <property type="entry name" value="Small_GTP-bd"/>
</dbReference>
<keyword evidence="6" id="KW-0808">Transferase</keyword>
<evidence type="ECO:0000256" key="17">
    <source>
        <dbReference type="ARBA" id="ARBA00047899"/>
    </source>
</evidence>
<dbReference type="EC" id="2.7.11.1" evidence="3"/>
<dbReference type="InterPro" id="IPR000719">
    <property type="entry name" value="Prot_kinase_dom"/>
</dbReference>
<organism evidence="23 24">
    <name type="scientific">Hevea brasiliensis</name>
    <name type="common">Para rubber tree</name>
    <name type="synonym">Siphonia brasiliensis</name>
    <dbReference type="NCBI Taxonomy" id="3981"/>
    <lineage>
        <taxon>Eukaryota</taxon>
        <taxon>Viridiplantae</taxon>
        <taxon>Streptophyta</taxon>
        <taxon>Embryophyta</taxon>
        <taxon>Tracheophyta</taxon>
        <taxon>Spermatophyta</taxon>
        <taxon>Magnoliopsida</taxon>
        <taxon>eudicotyledons</taxon>
        <taxon>Gunneridae</taxon>
        <taxon>Pentapetalae</taxon>
        <taxon>rosids</taxon>
        <taxon>fabids</taxon>
        <taxon>Malpighiales</taxon>
        <taxon>Euphorbiaceae</taxon>
        <taxon>Crotonoideae</taxon>
        <taxon>Micrandreae</taxon>
        <taxon>Hevea</taxon>
    </lineage>
</organism>
<comment type="caution">
    <text evidence="23">The sequence shown here is derived from an EMBL/GenBank/DDBJ whole genome shotgun (WGS) entry which is preliminary data.</text>
</comment>
<name>A0A6A6KKT8_HEVBR</name>
<dbReference type="NCBIfam" id="TIGR01394">
    <property type="entry name" value="TypA_BipA"/>
    <property type="match status" value="1"/>
</dbReference>
<dbReference type="PRINTS" id="PR00315">
    <property type="entry name" value="ELONGATNFCT"/>
</dbReference>
<keyword evidence="13 19" id="KW-0067">ATP-binding</keyword>
<dbReference type="CDD" id="cd03691">
    <property type="entry name" value="BipA_TypA_II"/>
    <property type="match status" value="1"/>
</dbReference>
<dbReference type="GO" id="GO:0005525">
    <property type="term" value="F:GTP binding"/>
    <property type="evidence" value="ECO:0007669"/>
    <property type="project" value="InterPro"/>
</dbReference>
<evidence type="ECO:0000313" key="24">
    <source>
        <dbReference type="Proteomes" id="UP000467840"/>
    </source>
</evidence>
<dbReference type="InterPro" id="IPR035647">
    <property type="entry name" value="EFG_III/V"/>
</dbReference>
<keyword evidence="11" id="KW-0418">Kinase</keyword>
<dbReference type="InterPro" id="IPR018247">
    <property type="entry name" value="EF_Hand_1_Ca_BS"/>
</dbReference>
<dbReference type="InterPro" id="IPR017441">
    <property type="entry name" value="Protein_kinase_ATP_BS"/>
</dbReference>
<dbReference type="Gene3D" id="2.40.30.10">
    <property type="entry name" value="Translation factors"/>
    <property type="match status" value="1"/>
</dbReference>
<keyword evidence="5" id="KW-0597">Phosphoprotein</keyword>
<dbReference type="AlphaFoldDB" id="A0A6A6KKT8"/>
<evidence type="ECO:0000256" key="18">
    <source>
        <dbReference type="ARBA" id="ARBA00048679"/>
    </source>
</evidence>
<accession>A0A6A6KKT8</accession>
<dbReference type="FunFam" id="3.30.200.20:FF:000004">
    <property type="entry name" value="Calcium-dependent protein kinase 1"/>
    <property type="match status" value="1"/>
</dbReference>
<feature type="domain" description="Protein kinase" evidence="20">
    <location>
        <begin position="698"/>
        <end position="956"/>
    </location>
</feature>
<evidence type="ECO:0000256" key="13">
    <source>
        <dbReference type="ARBA" id="ARBA00022840"/>
    </source>
</evidence>
<dbReference type="SUPFAM" id="SSF56112">
    <property type="entry name" value="Protein kinase-like (PK-like)"/>
    <property type="match status" value="1"/>
</dbReference>
<dbReference type="InterPro" id="IPR000795">
    <property type="entry name" value="T_Tr_GTP-bd_dom"/>
</dbReference>
<dbReference type="Gene3D" id="1.10.510.10">
    <property type="entry name" value="Transferase(Phosphotransferase) domain 1"/>
    <property type="match status" value="1"/>
</dbReference>
<dbReference type="CDD" id="cd16263">
    <property type="entry name" value="BipA_III"/>
    <property type="match status" value="1"/>
</dbReference>
<dbReference type="Pfam" id="PF13499">
    <property type="entry name" value="EF-hand_7"/>
    <property type="match status" value="2"/>
</dbReference>
<dbReference type="InterPro" id="IPR035651">
    <property type="entry name" value="BipA_V"/>
</dbReference>
<keyword evidence="8" id="KW-0479">Metal-binding</keyword>
<gene>
    <name evidence="23" type="ORF">GH714_036043</name>
</gene>
<dbReference type="InterPro" id="IPR002048">
    <property type="entry name" value="EF_hand_dom"/>
</dbReference>
<dbReference type="Pfam" id="PF00069">
    <property type="entry name" value="Pkinase"/>
    <property type="match status" value="1"/>
</dbReference>
<comment type="catalytic activity">
    <reaction evidence="18">
        <text>L-seryl-[protein] + ATP = O-phospho-L-seryl-[protein] + ADP + H(+)</text>
        <dbReference type="Rhea" id="RHEA:17989"/>
        <dbReference type="Rhea" id="RHEA-COMP:9863"/>
        <dbReference type="Rhea" id="RHEA-COMP:11604"/>
        <dbReference type="ChEBI" id="CHEBI:15378"/>
        <dbReference type="ChEBI" id="CHEBI:29999"/>
        <dbReference type="ChEBI" id="CHEBI:30616"/>
        <dbReference type="ChEBI" id="CHEBI:83421"/>
        <dbReference type="ChEBI" id="CHEBI:456216"/>
        <dbReference type="EC" id="2.7.11.1"/>
    </reaction>
</comment>
<evidence type="ECO:0000256" key="10">
    <source>
        <dbReference type="ARBA" id="ARBA00022741"/>
    </source>
</evidence>
<dbReference type="Gene3D" id="3.30.70.870">
    <property type="entry name" value="Elongation Factor G (Translational Gtpase), domain 3"/>
    <property type="match status" value="1"/>
</dbReference>
<evidence type="ECO:0000256" key="5">
    <source>
        <dbReference type="ARBA" id="ARBA00022553"/>
    </source>
</evidence>
<evidence type="ECO:0000256" key="7">
    <source>
        <dbReference type="ARBA" id="ARBA00022707"/>
    </source>
</evidence>
<dbReference type="GO" id="GO:0005509">
    <property type="term" value="F:calcium ion binding"/>
    <property type="evidence" value="ECO:0007669"/>
    <property type="project" value="InterPro"/>
</dbReference>
<evidence type="ECO:0000259" key="21">
    <source>
        <dbReference type="PROSITE" id="PS50222"/>
    </source>
</evidence>
<protein>
    <recommendedName>
        <fullName evidence="3">non-specific serine/threonine protein kinase</fullName>
        <ecNumber evidence="3">2.7.11.1</ecNumber>
    </recommendedName>
</protein>
<keyword evidence="4" id="KW-0723">Serine/threonine-protein kinase</keyword>
<dbReference type="FunFam" id="1.10.510.10:FF:000067">
    <property type="entry name" value="calcium-dependent protein kinase 13"/>
    <property type="match status" value="1"/>
</dbReference>
<dbReference type="Pfam" id="PF03144">
    <property type="entry name" value="GTP_EFTU_D2"/>
    <property type="match status" value="1"/>
</dbReference>
<dbReference type="CDD" id="cd03710">
    <property type="entry name" value="BipA_TypA_C"/>
    <property type="match status" value="1"/>
</dbReference>
<dbReference type="InterPro" id="IPR050205">
    <property type="entry name" value="CDPK_Ser/Thr_kinases"/>
</dbReference>
<evidence type="ECO:0000256" key="9">
    <source>
        <dbReference type="ARBA" id="ARBA00022737"/>
    </source>
</evidence>
<dbReference type="SUPFAM" id="SSF50447">
    <property type="entry name" value="Translation proteins"/>
    <property type="match status" value="1"/>
</dbReference>
<proteinExistence type="inferred from homology"/>
<feature type="binding site" evidence="19">
    <location>
        <position position="727"/>
    </location>
    <ligand>
        <name>ATP</name>
        <dbReference type="ChEBI" id="CHEBI:30616"/>
    </ligand>
</feature>
<dbReference type="Proteomes" id="UP000467840">
    <property type="component" value="Chromosome 8"/>
</dbReference>
<sequence>MEMAISFNSSSFYLINPNHVPKRTASTLLTKRLFGLSLSSYPKARTSLRCRSWSPFHRPIRCSASQATETATASEKKTQLKRRGDIRNIAIVAHVDHGKTTLVDAMLKQSKVFRDNQFVRERIMDSNDLERERGITILSKNTSITYKDTKINIIDTPGHSDFGGEVERILNMVEGVLLVVDSVEGPMPQTRFVLKKALEFGHAVVVVVNKIDRPSARPDYVINSTFELFIELNATDEQCDFQAIYASGIKGKAGLSPDDLAEDLGPLFESMIRCIPGPHIDKDGALQMLATNIEYDEHKGRIAIGRLHAGVLRKGMDVRFLSHNWYAHQKIHVDTQELVSFLCEKFSRVPADTVEAGDICAVCGIDDIQIGETIADKVSGKPLPSIKVEEPTVKMAFSINTSPFVGREGKYVTSRNLRDRLYRELERNLAMKVEDGETADTFVVSGRGTLHITILIENMRRQGYEFMVGPPKTATVEIPEEHMGSVVELLGKRRGQMFDMEGVGSEGTTLLKYKIPTRGLLGLRNAILTASRGTAILNTIFDGYGPWAGDISTRDQGSLVAFEDGTSTSYALSSSQERGQMFIGPGVEVYKGQIVGIHQRPGDLSLNVCKKKAATNIRSNKEQTVVLDTPLDYSLDDCIEYIQEDELVEVTPSTPDHDNKKNKKKQNPFAIEYGLNNGVQHRLTVLKDPTGGEIEQRYELGRELGRGEFGITYLCTDKETGDHFACKSISKKKLRTAVDIEDVRREVQIMRHLPKHPNIVSLKDTYEDDNAVHLVMELCEGGELFDRIVARGHYTERAAAAVTKTIVEVVQMCHKHGVMHRDLKPENFLFANMKETAPLKAIDFGLSVFFKPGEKFNEIVGSPYYMAPEVLKRDYGPEVDVWSAGVILYILLCGVPPFWAETEQGVAQAIIRSRIDFRRDPWPKVSDNAKDLVKKMLDPDPKRRLTAQQVLDHSWLQNAKKAPNVSLGETVKARLKQFSAMNKLKKRALRVVAEHLSVEEVAGIKEGFQLMDTSNKGKINIDELRIGLQKLGHQITDTDLQMLMEAGDLDRDGHLDYGEFVTISVHLRKMGNDEHLHKAFKFFDKNQSGYIEIEELRDALADEVDENSEEIINAIIHDVDTDKDGRISYDEFATMMKAGTDWRKASRQYSRERFNNLSLKLMKDGSLELNSEGR</sequence>
<evidence type="ECO:0000256" key="15">
    <source>
        <dbReference type="ARBA" id="ARBA00023288"/>
    </source>
</evidence>
<reference evidence="23 24" key="1">
    <citation type="journal article" date="2020" name="Mol. Plant">
        <title>The Chromosome-Based Rubber Tree Genome Provides New Insights into Spurge Genome Evolution and Rubber Biosynthesis.</title>
        <authorList>
            <person name="Liu J."/>
            <person name="Shi C."/>
            <person name="Shi C.C."/>
            <person name="Li W."/>
            <person name="Zhang Q.J."/>
            <person name="Zhang Y."/>
            <person name="Li K."/>
            <person name="Lu H.F."/>
            <person name="Shi C."/>
            <person name="Zhu S.T."/>
            <person name="Xiao Z.Y."/>
            <person name="Nan H."/>
            <person name="Yue Y."/>
            <person name="Zhu X.G."/>
            <person name="Wu Y."/>
            <person name="Hong X.N."/>
            <person name="Fan G.Y."/>
            <person name="Tong Y."/>
            <person name="Zhang D."/>
            <person name="Mao C.L."/>
            <person name="Liu Y.L."/>
            <person name="Hao S.J."/>
            <person name="Liu W.Q."/>
            <person name="Lv M.Q."/>
            <person name="Zhang H.B."/>
            <person name="Liu Y."/>
            <person name="Hu-Tang G.R."/>
            <person name="Wang J.P."/>
            <person name="Wang J.H."/>
            <person name="Sun Y.H."/>
            <person name="Ni S.B."/>
            <person name="Chen W.B."/>
            <person name="Zhang X.C."/>
            <person name="Jiao Y.N."/>
            <person name="Eichler E.E."/>
            <person name="Li G.H."/>
            <person name="Liu X."/>
            <person name="Gao L.Z."/>
        </authorList>
    </citation>
    <scope>NUCLEOTIDE SEQUENCE [LARGE SCALE GENOMIC DNA]</scope>
    <source>
        <strain evidence="24">cv. GT1</strain>
        <tissue evidence="23">Leaf</tissue>
    </source>
</reference>
<dbReference type="GO" id="GO:0003924">
    <property type="term" value="F:GTPase activity"/>
    <property type="evidence" value="ECO:0007669"/>
    <property type="project" value="InterPro"/>
</dbReference>
<evidence type="ECO:0000256" key="8">
    <source>
        <dbReference type="ARBA" id="ARBA00022723"/>
    </source>
</evidence>
<evidence type="ECO:0000256" key="3">
    <source>
        <dbReference type="ARBA" id="ARBA00012513"/>
    </source>
</evidence>
<dbReference type="GO" id="GO:0016020">
    <property type="term" value="C:membrane"/>
    <property type="evidence" value="ECO:0007669"/>
    <property type="project" value="UniProtKB-SubCell"/>
</dbReference>
<dbReference type="FunFam" id="3.40.50.300:FF:000055">
    <property type="entry name" value="GTP-binding protein TypA"/>
    <property type="match status" value="1"/>
</dbReference>
<evidence type="ECO:0000256" key="2">
    <source>
        <dbReference type="ARBA" id="ARBA00005354"/>
    </source>
</evidence>
<dbReference type="Gene3D" id="1.10.238.10">
    <property type="entry name" value="EF-hand"/>
    <property type="match status" value="1"/>
</dbReference>
<dbReference type="PROSITE" id="PS00018">
    <property type="entry name" value="EF_HAND_1"/>
    <property type="match status" value="3"/>
</dbReference>
<dbReference type="Pfam" id="PF21018">
    <property type="entry name" value="BipA_C"/>
    <property type="match status" value="1"/>
</dbReference>
<evidence type="ECO:0000313" key="23">
    <source>
        <dbReference type="EMBL" id="KAF2289417.1"/>
    </source>
</evidence>
<dbReference type="SMART" id="SM00054">
    <property type="entry name" value="EFh"/>
    <property type="match status" value="4"/>
</dbReference>
<dbReference type="FunFam" id="2.40.50.250:FF:000001">
    <property type="entry name" value="GTP-binding protein TypA"/>
    <property type="match status" value="1"/>
</dbReference>
<dbReference type="InterPro" id="IPR011009">
    <property type="entry name" value="Kinase-like_dom_sf"/>
</dbReference>
<evidence type="ECO:0000256" key="16">
    <source>
        <dbReference type="ARBA" id="ARBA00024334"/>
    </source>
</evidence>
<dbReference type="CDD" id="cd05117">
    <property type="entry name" value="STKc_CAMK"/>
    <property type="match status" value="1"/>
</dbReference>
<keyword evidence="24" id="KW-1185">Reference proteome</keyword>
<dbReference type="InterPro" id="IPR047043">
    <property type="entry name" value="BipA_III"/>
</dbReference>
<dbReference type="InterPro" id="IPR042116">
    <property type="entry name" value="TypA/BipA_C"/>
</dbReference>
<dbReference type="PROSITE" id="PS00301">
    <property type="entry name" value="G_TR_1"/>
    <property type="match status" value="1"/>
</dbReference>
<evidence type="ECO:0000256" key="1">
    <source>
        <dbReference type="ARBA" id="ARBA00004635"/>
    </source>
</evidence>
<dbReference type="CDD" id="cd00051">
    <property type="entry name" value="EFh"/>
    <property type="match status" value="1"/>
</dbReference>
<dbReference type="PROSITE" id="PS50222">
    <property type="entry name" value="EF_HAND_2"/>
    <property type="match status" value="3"/>
</dbReference>
<dbReference type="PROSITE" id="PS00108">
    <property type="entry name" value="PROTEIN_KINASE_ST"/>
    <property type="match status" value="1"/>
</dbReference>
<dbReference type="PROSITE" id="PS00107">
    <property type="entry name" value="PROTEIN_KINASE_ATP"/>
    <property type="match status" value="1"/>
</dbReference>
<dbReference type="InterPro" id="IPR008271">
    <property type="entry name" value="Ser/Thr_kinase_AS"/>
</dbReference>
<evidence type="ECO:0000256" key="14">
    <source>
        <dbReference type="ARBA" id="ARBA00023136"/>
    </source>
</evidence>
<dbReference type="PANTHER" id="PTHR24349">
    <property type="entry name" value="SERINE/THREONINE-PROTEIN KINASE"/>
    <property type="match status" value="1"/>
</dbReference>
<dbReference type="SUPFAM" id="SSF54980">
    <property type="entry name" value="EF-G C-terminal domain-like"/>
    <property type="match status" value="2"/>
</dbReference>
<dbReference type="NCBIfam" id="TIGR00231">
    <property type="entry name" value="small_GTP"/>
    <property type="match status" value="1"/>
</dbReference>
<comment type="similarity">
    <text evidence="16">Belongs to the protein kinase superfamily. Ser/Thr protein kinase family. CDPK subfamily.</text>
</comment>
<feature type="domain" description="EF-hand" evidence="21">
    <location>
        <begin position="999"/>
        <end position="1034"/>
    </location>
</feature>
<dbReference type="Gene3D" id="3.30.200.20">
    <property type="entry name" value="Phosphorylase Kinase, domain 1"/>
    <property type="match status" value="1"/>
</dbReference>
<dbReference type="EMBL" id="JAAGAX010000016">
    <property type="protein sequence ID" value="KAF2289417.1"/>
    <property type="molecule type" value="Genomic_DNA"/>
</dbReference>
<dbReference type="SUPFAM" id="SSF52540">
    <property type="entry name" value="P-loop containing nucleoside triphosphate hydrolases"/>
    <property type="match status" value="1"/>
</dbReference>
<comment type="similarity">
    <text evidence="2">Belongs to the protein kinase superfamily. CAMK Ser/Thr protein kinase family. CaMK subfamily.</text>
</comment>
<feature type="domain" description="Tr-type G" evidence="22">
    <location>
        <begin position="84"/>
        <end position="279"/>
    </location>
</feature>
<dbReference type="InterPro" id="IPR047041">
    <property type="entry name" value="BipA_GTP-bd_dom"/>
</dbReference>
<dbReference type="InterPro" id="IPR048876">
    <property type="entry name" value="BipA_C"/>
</dbReference>
<dbReference type="InterPro" id="IPR009000">
    <property type="entry name" value="Transl_B-barrel_sf"/>
</dbReference>
<dbReference type="SMART" id="SM00220">
    <property type="entry name" value="S_TKc"/>
    <property type="match status" value="1"/>
</dbReference>
<dbReference type="Gene3D" id="3.40.50.300">
    <property type="entry name" value="P-loop containing nucleotide triphosphate hydrolases"/>
    <property type="match status" value="1"/>
</dbReference>
<feature type="domain" description="EF-hand" evidence="21">
    <location>
        <begin position="1107"/>
        <end position="1142"/>
    </location>
</feature>
<dbReference type="FunFam" id="1.10.238.10:FF:000050">
    <property type="entry name" value="Calcium-dependent protein kinase 7"/>
    <property type="match status" value="1"/>
</dbReference>
<keyword evidence="9" id="KW-0677">Repeat</keyword>
<dbReference type="InterPro" id="IPR006298">
    <property type="entry name" value="BipA"/>
</dbReference>
<keyword evidence="15" id="KW-0449">Lipoprotein</keyword>
<dbReference type="Pfam" id="PF00009">
    <property type="entry name" value="GTP_EFTU"/>
    <property type="match status" value="1"/>
</dbReference>
<evidence type="ECO:0000256" key="11">
    <source>
        <dbReference type="ARBA" id="ARBA00022777"/>
    </source>
</evidence>
<dbReference type="CDD" id="cd01891">
    <property type="entry name" value="TypA_BipA"/>
    <property type="match status" value="1"/>
</dbReference>
<feature type="domain" description="EF-hand" evidence="21">
    <location>
        <begin position="1071"/>
        <end position="1106"/>
    </location>
</feature>
<evidence type="ECO:0000259" key="22">
    <source>
        <dbReference type="PROSITE" id="PS51722"/>
    </source>
</evidence>
<keyword evidence="7" id="KW-0519">Myristate</keyword>
<comment type="catalytic activity">
    <reaction evidence="17">
        <text>L-threonyl-[protein] + ATP = O-phospho-L-threonyl-[protein] + ADP + H(+)</text>
        <dbReference type="Rhea" id="RHEA:46608"/>
        <dbReference type="Rhea" id="RHEA-COMP:11060"/>
        <dbReference type="Rhea" id="RHEA-COMP:11605"/>
        <dbReference type="ChEBI" id="CHEBI:15378"/>
        <dbReference type="ChEBI" id="CHEBI:30013"/>
        <dbReference type="ChEBI" id="CHEBI:30616"/>
        <dbReference type="ChEBI" id="CHEBI:61977"/>
        <dbReference type="ChEBI" id="CHEBI:456216"/>
        <dbReference type="EC" id="2.7.11.1"/>
    </reaction>
</comment>
<evidence type="ECO:0000256" key="19">
    <source>
        <dbReference type="PROSITE-ProRule" id="PRU10141"/>
    </source>
</evidence>
<dbReference type="Gene3D" id="3.30.70.240">
    <property type="match status" value="1"/>
</dbReference>
<dbReference type="SUPFAM" id="SSF47473">
    <property type="entry name" value="EF-hand"/>
    <property type="match status" value="1"/>
</dbReference>
<dbReference type="Pfam" id="PF00679">
    <property type="entry name" value="EFG_C"/>
    <property type="match status" value="1"/>
</dbReference>
<dbReference type="PROSITE" id="PS51722">
    <property type="entry name" value="G_TR_2"/>
    <property type="match status" value="1"/>
</dbReference>
<evidence type="ECO:0000256" key="6">
    <source>
        <dbReference type="ARBA" id="ARBA00022679"/>
    </source>
</evidence>
<dbReference type="PROSITE" id="PS50011">
    <property type="entry name" value="PROTEIN_KINASE_DOM"/>
    <property type="match status" value="1"/>
</dbReference>
<dbReference type="InterPro" id="IPR004161">
    <property type="entry name" value="EFTu-like_2"/>
</dbReference>
<dbReference type="InterPro" id="IPR011992">
    <property type="entry name" value="EF-hand-dom_pair"/>
</dbReference>
<dbReference type="FunFam" id="3.30.70.870:FF:000003">
    <property type="entry name" value="GTP-binding protein TypA"/>
    <property type="match status" value="1"/>
</dbReference>
<dbReference type="InterPro" id="IPR027417">
    <property type="entry name" value="P-loop_NTPase"/>
</dbReference>
<dbReference type="Gene3D" id="2.40.50.250">
    <property type="entry name" value="bipa protein"/>
    <property type="match status" value="1"/>
</dbReference>
<dbReference type="InterPro" id="IPR000640">
    <property type="entry name" value="EFG_V-like"/>
</dbReference>
<keyword evidence="10 19" id="KW-0547">Nucleotide-binding</keyword>
<evidence type="ECO:0000259" key="20">
    <source>
        <dbReference type="PROSITE" id="PS50011"/>
    </source>
</evidence>
<keyword evidence="14" id="KW-0472">Membrane</keyword>
<dbReference type="FunFam" id="3.30.70.240:FF:000002">
    <property type="entry name" value="GTP-binding protein TypA"/>
    <property type="match status" value="1"/>
</dbReference>
<comment type="subcellular location">
    <subcellularLocation>
        <location evidence="1">Membrane</location>
        <topology evidence="1">Lipid-anchor</topology>
    </subcellularLocation>
</comment>
<dbReference type="SMART" id="SM00838">
    <property type="entry name" value="EFG_C"/>
    <property type="match status" value="1"/>
</dbReference>
<dbReference type="GO" id="GO:0005524">
    <property type="term" value="F:ATP binding"/>
    <property type="evidence" value="ECO:0007669"/>
    <property type="project" value="UniProtKB-UniRule"/>
</dbReference>
<evidence type="ECO:0000256" key="12">
    <source>
        <dbReference type="ARBA" id="ARBA00022837"/>
    </source>
</evidence>
<evidence type="ECO:0000256" key="4">
    <source>
        <dbReference type="ARBA" id="ARBA00022527"/>
    </source>
</evidence>
<dbReference type="GO" id="GO:0004674">
    <property type="term" value="F:protein serine/threonine kinase activity"/>
    <property type="evidence" value="ECO:0007669"/>
    <property type="project" value="UniProtKB-KW"/>
</dbReference>
<keyword evidence="12" id="KW-0106">Calcium</keyword>
<dbReference type="InterPro" id="IPR031157">
    <property type="entry name" value="G_TR_CS"/>
</dbReference>
<dbReference type="InterPro" id="IPR047042">
    <property type="entry name" value="BipA_II"/>
</dbReference>